<protein>
    <submittedName>
        <fullName evidence="1">Uncharacterized protein</fullName>
    </submittedName>
</protein>
<dbReference type="EMBL" id="JAMKPW020000044">
    <property type="protein sequence ID" value="KAK8192498.1"/>
    <property type="molecule type" value="Genomic_DNA"/>
</dbReference>
<keyword evidence="2" id="KW-1185">Reference proteome</keyword>
<accession>A0ACC3S321</accession>
<proteinExistence type="predicted"/>
<name>A0ACC3S321_9PEZI</name>
<reference evidence="1" key="1">
    <citation type="submission" date="2024-02" db="EMBL/GenBank/DDBJ databases">
        <title>Metagenome Assembled Genome of Zalaria obscura JY119.</title>
        <authorList>
            <person name="Vighnesh L."/>
            <person name="Jagadeeshwari U."/>
            <person name="Venkata Ramana C."/>
            <person name="Sasikala C."/>
        </authorList>
    </citation>
    <scope>NUCLEOTIDE SEQUENCE</scope>
    <source>
        <strain evidence="1">JY119</strain>
    </source>
</reference>
<comment type="caution">
    <text evidence="1">The sequence shown here is derived from an EMBL/GenBank/DDBJ whole genome shotgun (WGS) entry which is preliminary data.</text>
</comment>
<evidence type="ECO:0000313" key="2">
    <source>
        <dbReference type="Proteomes" id="UP001320706"/>
    </source>
</evidence>
<dbReference type="Proteomes" id="UP001320706">
    <property type="component" value="Unassembled WGS sequence"/>
</dbReference>
<evidence type="ECO:0000313" key="1">
    <source>
        <dbReference type="EMBL" id="KAK8192498.1"/>
    </source>
</evidence>
<sequence>MWAAEVTIPAPSDDGTQQALYKAVDDMKEGGETYTKPESASMKAEWTGFRPNAGNEEPAPAISNEEKYKNLMDEPSRTSKTTILYLHGGAYYLCGFGTHRVAVSKLAKACNGRALLIEYRLAPQTAFPGQLLDALNAYLYLLYPPPGSLHEPVPAKDIVFAGDSAGGNLAFALLQLLLQLHRTASGTPTIPFNGVDVPIPLPAAVSANSAWLDITRSQPSIVHNAKYDYLPPATHDDAVSRFAPDAIWPPTPPRGDVFADLSMLCHPLCSPLAAKDWSGSPPLWIETGEELLTDEDAVVAARAASQGVTVVWEQYEAMPHCFAMLLPKLPNSRRCVSSWGAFCRSSVEGDLLETKGTWIAAKTGEEKVVDVEKVTEHRWEDAVEAMKEAQRRRVAGWEKEGKALPKPSL</sequence>
<gene>
    <name evidence="1" type="ORF">M8818_007667</name>
</gene>
<organism evidence="1 2">
    <name type="scientific">Zalaria obscura</name>
    <dbReference type="NCBI Taxonomy" id="2024903"/>
    <lineage>
        <taxon>Eukaryota</taxon>
        <taxon>Fungi</taxon>
        <taxon>Dikarya</taxon>
        <taxon>Ascomycota</taxon>
        <taxon>Pezizomycotina</taxon>
        <taxon>Dothideomycetes</taxon>
        <taxon>Dothideomycetidae</taxon>
        <taxon>Dothideales</taxon>
        <taxon>Zalariaceae</taxon>
        <taxon>Zalaria</taxon>
    </lineage>
</organism>